<evidence type="ECO:0000313" key="1">
    <source>
        <dbReference type="EMBL" id="KAF6033138.1"/>
    </source>
</evidence>
<dbReference type="EMBL" id="VXIV02001454">
    <property type="protein sequence ID" value="KAF6033138.1"/>
    <property type="molecule type" value="Genomic_DNA"/>
</dbReference>
<comment type="caution">
    <text evidence="1">The sequence shown here is derived from an EMBL/GenBank/DDBJ whole genome shotgun (WGS) entry which is preliminary data.</text>
</comment>
<proteinExistence type="predicted"/>
<organism evidence="1 2">
    <name type="scientific">Bugula neritina</name>
    <name type="common">Brown bryozoan</name>
    <name type="synonym">Sertularia neritina</name>
    <dbReference type="NCBI Taxonomy" id="10212"/>
    <lineage>
        <taxon>Eukaryota</taxon>
        <taxon>Metazoa</taxon>
        <taxon>Spiralia</taxon>
        <taxon>Lophotrochozoa</taxon>
        <taxon>Bryozoa</taxon>
        <taxon>Gymnolaemata</taxon>
        <taxon>Cheilostomatida</taxon>
        <taxon>Flustrina</taxon>
        <taxon>Buguloidea</taxon>
        <taxon>Bugulidae</taxon>
        <taxon>Bugula</taxon>
    </lineage>
</organism>
<sequence>MSKLNSLQQMVEKLNEKVDEYQHHATEQVQCLKKSWAETVKNDQLAKDMKLAVQASTSTKALLTAELQKKELEELTNG</sequence>
<name>A0A7J7K6B3_BUGNE</name>
<accession>A0A7J7K6B3</accession>
<gene>
    <name evidence="1" type="ORF">EB796_008568</name>
</gene>
<protein>
    <submittedName>
        <fullName evidence="1">Uncharacterized protein</fullName>
    </submittedName>
</protein>
<reference evidence="1" key="1">
    <citation type="submission" date="2020-06" db="EMBL/GenBank/DDBJ databases">
        <title>Draft genome of Bugula neritina, a colonial animal packing powerful symbionts and potential medicines.</title>
        <authorList>
            <person name="Rayko M."/>
        </authorList>
    </citation>
    <scope>NUCLEOTIDE SEQUENCE [LARGE SCALE GENOMIC DNA]</scope>
    <source>
        <strain evidence="1">Kwan_BN1</strain>
    </source>
</reference>
<keyword evidence="2" id="KW-1185">Reference proteome</keyword>
<dbReference type="Proteomes" id="UP000593567">
    <property type="component" value="Unassembled WGS sequence"/>
</dbReference>
<evidence type="ECO:0000313" key="2">
    <source>
        <dbReference type="Proteomes" id="UP000593567"/>
    </source>
</evidence>
<dbReference type="AlphaFoldDB" id="A0A7J7K6B3"/>